<gene>
    <name evidence="1" type="ORF">SCHPADRAFT_937055</name>
</gene>
<name>A0A0H2S6P1_9AGAM</name>
<evidence type="ECO:0000313" key="2">
    <source>
        <dbReference type="Proteomes" id="UP000053477"/>
    </source>
</evidence>
<dbReference type="Proteomes" id="UP000053477">
    <property type="component" value="Unassembled WGS sequence"/>
</dbReference>
<proteinExistence type="predicted"/>
<sequence length="127" mass="14701">MDRNEAEPEYIDIRLENIRVAYHALARRIRTVLLNQADDERRMSVARREVLEFGHEVHIIADIIPYQELLICLTSLASMVTQLDDACTAARDRPHASQRFLDSESRLITIGEMRCRNLVILLPGDRM</sequence>
<dbReference type="InParanoid" id="A0A0H2S6P1"/>
<evidence type="ECO:0000313" key="1">
    <source>
        <dbReference type="EMBL" id="KLO17353.1"/>
    </source>
</evidence>
<dbReference type="EMBL" id="KQ085905">
    <property type="protein sequence ID" value="KLO17353.1"/>
    <property type="molecule type" value="Genomic_DNA"/>
</dbReference>
<reference evidence="1 2" key="1">
    <citation type="submission" date="2015-04" db="EMBL/GenBank/DDBJ databases">
        <title>Complete genome sequence of Schizopora paradoxa KUC8140, a cosmopolitan wood degrader in East Asia.</title>
        <authorList>
            <consortium name="DOE Joint Genome Institute"/>
            <person name="Min B."/>
            <person name="Park H."/>
            <person name="Jang Y."/>
            <person name="Kim J.-J."/>
            <person name="Kim K.H."/>
            <person name="Pangilinan J."/>
            <person name="Lipzen A."/>
            <person name="Riley R."/>
            <person name="Grigoriev I.V."/>
            <person name="Spatafora J.W."/>
            <person name="Choi I.-G."/>
        </authorList>
    </citation>
    <scope>NUCLEOTIDE SEQUENCE [LARGE SCALE GENOMIC DNA]</scope>
    <source>
        <strain evidence="1 2">KUC8140</strain>
    </source>
</reference>
<accession>A0A0H2S6P1</accession>
<dbReference type="AlphaFoldDB" id="A0A0H2S6P1"/>
<keyword evidence="2" id="KW-1185">Reference proteome</keyword>
<dbReference type="OrthoDB" id="3026160at2759"/>
<organism evidence="1 2">
    <name type="scientific">Schizopora paradoxa</name>
    <dbReference type="NCBI Taxonomy" id="27342"/>
    <lineage>
        <taxon>Eukaryota</taxon>
        <taxon>Fungi</taxon>
        <taxon>Dikarya</taxon>
        <taxon>Basidiomycota</taxon>
        <taxon>Agaricomycotina</taxon>
        <taxon>Agaricomycetes</taxon>
        <taxon>Hymenochaetales</taxon>
        <taxon>Schizoporaceae</taxon>
        <taxon>Schizopora</taxon>
    </lineage>
</organism>
<protein>
    <submittedName>
        <fullName evidence="1">Uncharacterized protein</fullName>
    </submittedName>
</protein>